<evidence type="ECO:0000313" key="1">
    <source>
        <dbReference type="EMBL" id="EEX76673.1"/>
    </source>
</evidence>
<evidence type="ECO:0000313" key="2">
    <source>
        <dbReference type="Proteomes" id="UP000003505"/>
    </source>
</evidence>
<comment type="caution">
    <text evidence="1">The sequence shown here is derived from an EMBL/GenBank/DDBJ whole genome shotgun (WGS) entry which is preliminary data.</text>
</comment>
<sequence>MHKSNLTYATALFQFQIIHSFYKEGFVAQRSWTTKSKAHLRPLGLSGRGKRIRSPALLDNEI</sequence>
<dbReference type="Proteomes" id="UP000003505">
    <property type="component" value="Unassembled WGS sequence"/>
</dbReference>
<accession>C9LWZ7</accession>
<gene>
    <name evidence="1" type="ORF">SELSPUOL_02003</name>
</gene>
<organism evidence="1 2">
    <name type="scientific">Selenomonas sputigena (strain ATCC 35185 / DSM 20758 / CCUG 44933 / VPI D19B-28)</name>
    <dbReference type="NCBI Taxonomy" id="546271"/>
    <lineage>
        <taxon>Bacteria</taxon>
        <taxon>Bacillati</taxon>
        <taxon>Bacillota</taxon>
        <taxon>Negativicutes</taxon>
        <taxon>Selenomonadales</taxon>
        <taxon>Selenomonadaceae</taxon>
        <taxon>Selenomonas</taxon>
    </lineage>
</organism>
<name>C9LWZ7_SELS3</name>
<dbReference type="EMBL" id="ACKP02000046">
    <property type="protein sequence ID" value="EEX76673.1"/>
    <property type="molecule type" value="Genomic_DNA"/>
</dbReference>
<reference evidence="1 2" key="1">
    <citation type="submission" date="2009-09" db="EMBL/GenBank/DDBJ databases">
        <authorList>
            <person name="Weinstock G."/>
            <person name="Sodergren E."/>
            <person name="Clifton S."/>
            <person name="Fulton L."/>
            <person name="Fulton B."/>
            <person name="Courtney L."/>
            <person name="Fronick C."/>
            <person name="Harrison M."/>
            <person name="Strong C."/>
            <person name="Farmer C."/>
            <person name="Delahaunty K."/>
            <person name="Markovic C."/>
            <person name="Hall O."/>
            <person name="Minx P."/>
            <person name="Tomlinson C."/>
            <person name="Mitreva M."/>
            <person name="Nelson J."/>
            <person name="Hou S."/>
            <person name="Wollam A."/>
            <person name="Pepin K.H."/>
            <person name="Johnson M."/>
            <person name="Bhonagiri V."/>
            <person name="Nash W.E."/>
            <person name="Warren W."/>
            <person name="Chinwalla A."/>
            <person name="Mardis E.R."/>
            <person name="Wilson R.K."/>
        </authorList>
    </citation>
    <scope>NUCLEOTIDE SEQUENCE [LARGE SCALE GENOMIC DNA]</scope>
    <source>
        <strain evidence="2">ATCC 35185 / DSM 20758 / VPI D19B-28</strain>
    </source>
</reference>
<proteinExistence type="predicted"/>
<protein>
    <submittedName>
        <fullName evidence="1">Uncharacterized protein</fullName>
    </submittedName>
</protein>
<dbReference type="AlphaFoldDB" id="C9LWZ7"/>